<reference evidence="6 7" key="1">
    <citation type="journal article" date="2018" name="Mol. Plant">
        <title>The genome of Artemisia annua provides insight into the evolution of Asteraceae family and artemisinin biosynthesis.</title>
        <authorList>
            <person name="Shen Q."/>
            <person name="Zhang L."/>
            <person name="Liao Z."/>
            <person name="Wang S."/>
            <person name="Yan T."/>
            <person name="Shi P."/>
            <person name="Liu M."/>
            <person name="Fu X."/>
            <person name="Pan Q."/>
            <person name="Wang Y."/>
            <person name="Lv Z."/>
            <person name="Lu X."/>
            <person name="Zhang F."/>
            <person name="Jiang W."/>
            <person name="Ma Y."/>
            <person name="Chen M."/>
            <person name="Hao X."/>
            <person name="Li L."/>
            <person name="Tang Y."/>
            <person name="Lv G."/>
            <person name="Zhou Y."/>
            <person name="Sun X."/>
            <person name="Brodelius P.E."/>
            <person name="Rose J.K.C."/>
            <person name="Tang K."/>
        </authorList>
    </citation>
    <scope>NUCLEOTIDE SEQUENCE [LARGE SCALE GENOMIC DNA]</scope>
    <source>
        <strain evidence="7">cv. Huhao1</strain>
        <tissue evidence="6">Leaf</tissue>
    </source>
</reference>
<dbReference type="PROSITE" id="PS50110">
    <property type="entry name" value="RESPONSE_REGULATORY"/>
    <property type="match status" value="1"/>
</dbReference>
<accession>A0A2U1NSX7</accession>
<feature type="modified residue" description="4-aspartylphosphate" evidence="4">
    <location>
        <position position="66"/>
    </location>
</feature>
<evidence type="ECO:0000256" key="3">
    <source>
        <dbReference type="ARBA" id="ARBA00023163"/>
    </source>
</evidence>
<organism evidence="6 7">
    <name type="scientific">Artemisia annua</name>
    <name type="common">Sweet wormwood</name>
    <dbReference type="NCBI Taxonomy" id="35608"/>
    <lineage>
        <taxon>Eukaryota</taxon>
        <taxon>Viridiplantae</taxon>
        <taxon>Streptophyta</taxon>
        <taxon>Embryophyta</taxon>
        <taxon>Tracheophyta</taxon>
        <taxon>Spermatophyta</taxon>
        <taxon>Magnoliopsida</taxon>
        <taxon>eudicotyledons</taxon>
        <taxon>Gunneridae</taxon>
        <taxon>Pentapetalae</taxon>
        <taxon>asterids</taxon>
        <taxon>campanulids</taxon>
        <taxon>Asterales</taxon>
        <taxon>Asteraceae</taxon>
        <taxon>Asteroideae</taxon>
        <taxon>Anthemideae</taxon>
        <taxon>Artemisiinae</taxon>
        <taxon>Artemisia</taxon>
    </lineage>
</organism>
<dbReference type="STRING" id="35608.A0A2U1NSX7"/>
<feature type="domain" description="Response regulatory" evidence="5">
    <location>
        <begin position="7"/>
        <end position="134"/>
    </location>
</feature>
<dbReference type="EMBL" id="PKPP01002243">
    <property type="protein sequence ID" value="PWA76623.1"/>
    <property type="molecule type" value="Genomic_DNA"/>
</dbReference>
<evidence type="ECO:0000256" key="4">
    <source>
        <dbReference type="PROSITE-ProRule" id="PRU00169"/>
    </source>
</evidence>
<sequence length="140" mass="15651">MSNPALNVMIVEDTTMIRMLVTALFQKHGFTVTSYKNSDEAAIALGLDEQKSAVREDVKPDLIVSDFDMPPHMTGLQLLLKVKNSPRWKEVPFVIMSAEGGSERAESCLREGAKEYVVKPLKDNDVVRLKEYILELRAAA</sequence>
<dbReference type="InterPro" id="IPR001789">
    <property type="entry name" value="Sig_transdc_resp-reg_receiver"/>
</dbReference>
<keyword evidence="7" id="KW-1185">Reference proteome</keyword>
<keyword evidence="3" id="KW-0804">Transcription</keyword>
<dbReference type="GO" id="GO:0009736">
    <property type="term" value="P:cytokinin-activated signaling pathway"/>
    <property type="evidence" value="ECO:0007669"/>
    <property type="project" value="InterPro"/>
</dbReference>
<dbReference type="GO" id="GO:0000160">
    <property type="term" value="P:phosphorelay signal transduction system"/>
    <property type="evidence" value="ECO:0007669"/>
    <property type="project" value="UniProtKB-KW"/>
</dbReference>
<evidence type="ECO:0000313" key="6">
    <source>
        <dbReference type="EMBL" id="PWA76623.1"/>
    </source>
</evidence>
<dbReference type="SMART" id="SM00448">
    <property type="entry name" value="REC"/>
    <property type="match status" value="1"/>
</dbReference>
<proteinExistence type="predicted"/>
<dbReference type="OrthoDB" id="60033at2759"/>
<name>A0A2U1NSX7_ARTAN</name>
<comment type="caution">
    <text evidence="6">The sequence shown here is derived from an EMBL/GenBank/DDBJ whole genome shotgun (WGS) entry which is preliminary data.</text>
</comment>
<keyword evidence="1" id="KW-0902">Two-component regulatory system</keyword>
<dbReference type="AlphaFoldDB" id="A0A2U1NSX7"/>
<dbReference type="Proteomes" id="UP000245207">
    <property type="component" value="Unassembled WGS sequence"/>
</dbReference>
<dbReference type="SUPFAM" id="SSF52172">
    <property type="entry name" value="CheY-like"/>
    <property type="match status" value="1"/>
</dbReference>
<evidence type="ECO:0000256" key="2">
    <source>
        <dbReference type="ARBA" id="ARBA00023015"/>
    </source>
</evidence>
<protein>
    <submittedName>
        <fullName evidence="6">CheY-like superfamily</fullName>
    </submittedName>
</protein>
<evidence type="ECO:0000256" key="1">
    <source>
        <dbReference type="ARBA" id="ARBA00023012"/>
    </source>
</evidence>
<evidence type="ECO:0000259" key="5">
    <source>
        <dbReference type="PROSITE" id="PS50110"/>
    </source>
</evidence>
<dbReference type="Pfam" id="PF00072">
    <property type="entry name" value="Response_reg"/>
    <property type="match status" value="1"/>
</dbReference>
<dbReference type="InterPro" id="IPR045279">
    <property type="entry name" value="ARR-like"/>
</dbReference>
<dbReference type="Gene3D" id="3.40.50.2300">
    <property type="match status" value="1"/>
</dbReference>
<dbReference type="PANTHER" id="PTHR43874:SF50">
    <property type="entry name" value="TWO-COMPONENT RESPONSE REGULATOR ARR3-RELATED"/>
    <property type="match status" value="1"/>
</dbReference>
<keyword evidence="4" id="KW-0597">Phosphoprotein</keyword>
<dbReference type="InterPro" id="IPR011006">
    <property type="entry name" value="CheY-like_superfamily"/>
</dbReference>
<gene>
    <name evidence="6" type="ORF">CTI12_AA232790</name>
</gene>
<keyword evidence="2" id="KW-0805">Transcription regulation</keyword>
<evidence type="ECO:0000313" key="7">
    <source>
        <dbReference type="Proteomes" id="UP000245207"/>
    </source>
</evidence>
<dbReference type="PANTHER" id="PTHR43874">
    <property type="entry name" value="TWO-COMPONENT RESPONSE REGULATOR"/>
    <property type="match status" value="1"/>
</dbReference>